<dbReference type="AlphaFoldDB" id="A0A9P4I3U8"/>
<dbReference type="OrthoDB" id="5295431at2759"/>
<dbReference type="InterPro" id="IPR011330">
    <property type="entry name" value="Glyco_hydro/deAcase_b/a-brl"/>
</dbReference>
<dbReference type="PANTHER" id="PTHR30292:SF0">
    <property type="entry name" value="5-OXOPROLINASE SUBUNIT A"/>
    <property type="match status" value="1"/>
</dbReference>
<evidence type="ECO:0000313" key="2">
    <source>
        <dbReference type="Proteomes" id="UP000799772"/>
    </source>
</evidence>
<dbReference type="SUPFAM" id="SSF88713">
    <property type="entry name" value="Glycoside hydrolase/deacetylase"/>
    <property type="match status" value="1"/>
</dbReference>
<dbReference type="Proteomes" id="UP000799772">
    <property type="component" value="Unassembled WGS sequence"/>
</dbReference>
<dbReference type="NCBIfam" id="NF003814">
    <property type="entry name" value="PRK05406.1-3"/>
    <property type="match status" value="1"/>
</dbReference>
<dbReference type="NCBIfam" id="NF003816">
    <property type="entry name" value="PRK05406.1-5"/>
    <property type="match status" value="1"/>
</dbReference>
<dbReference type="EMBL" id="ML978145">
    <property type="protein sequence ID" value="KAF2092498.1"/>
    <property type="molecule type" value="Genomic_DNA"/>
</dbReference>
<evidence type="ECO:0000313" key="1">
    <source>
        <dbReference type="EMBL" id="KAF2092498.1"/>
    </source>
</evidence>
<dbReference type="PANTHER" id="PTHR30292">
    <property type="entry name" value="UNCHARACTERIZED PROTEIN YBGL-RELATED"/>
    <property type="match status" value="1"/>
</dbReference>
<gene>
    <name evidence="1" type="ORF">NA57DRAFT_50059</name>
</gene>
<name>A0A9P4I3U8_9PEZI</name>
<dbReference type="InterPro" id="IPR005501">
    <property type="entry name" value="LamB/YcsF/PxpA-like"/>
</dbReference>
<dbReference type="GO" id="GO:0005975">
    <property type="term" value="P:carbohydrate metabolic process"/>
    <property type="evidence" value="ECO:0007669"/>
    <property type="project" value="InterPro"/>
</dbReference>
<accession>A0A9P4I3U8</accession>
<reference evidence="1" key="1">
    <citation type="journal article" date="2020" name="Stud. Mycol.">
        <title>101 Dothideomycetes genomes: a test case for predicting lifestyles and emergence of pathogens.</title>
        <authorList>
            <person name="Haridas S."/>
            <person name="Albert R."/>
            <person name="Binder M."/>
            <person name="Bloem J."/>
            <person name="Labutti K."/>
            <person name="Salamov A."/>
            <person name="Andreopoulos B."/>
            <person name="Baker S."/>
            <person name="Barry K."/>
            <person name="Bills G."/>
            <person name="Bluhm B."/>
            <person name="Cannon C."/>
            <person name="Castanera R."/>
            <person name="Culley D."/>
            <person name="Daum C."/>
            <person name="Ezra D."/>
            <person name="Gonzalez J."/>
            <person name="Henrissat B."/>
            <person name="Kuo A."/>
            <person name="Liang C."/>
            <person name="Lipzen A."/>
            <person name="Lutzoni F."/>
            <person name="Magnuson J."/>
            <person name="Mondo S."/>
            <person name="Nolan M."/>
            <person name="Ohm R."/>
            <person name="Pangilinan J."/>
            <person name="Park H.-J."/>
            <person name="Ramirez L."/>
            <person name="Alfaro M."/>
            <person name="Sun H."/>
            <person name="Tritt A."/>
            <person name="Yoshinaga Y."/>
            <person name="Zwiers L.-H."/>
            <person name="Turgeon B."/>
            <person name="Goodwin S."/>
            <person name="Spatafora J."/>
            <person name="Crous P."/>
            <person name="Grigoriev I."/>
        </authorList>
    </citation>
    <scope>NUCLEOTIDE SEQUENCE</scope>
    <source>
        <strain evidence="1">CBS 133067</strain>
    </source>
</reference>
<organism evidence="1 2">
    <name type="scientific">Rhizodiscina lignyota</name>
    <dbReference type="NCBI Taxonomy" id="1504668"/>
    <lineage>
        <taxon>Eukaryota</taxon>
        <taxon>Fungi</taxon>
        <taxon>Dikarya</taxon>
        <taxon>Ascomycota</taxon>
        <taxon>Pezizomycotina</taxon>
        <taxon>Dothideomycetes</taxon>
        <taxon>Pleosporomycetidae</taxon>
        <taxon>Aulographales</taxon>
        <taxon>Rhizodiscinaceae</taxon>
        <taxon>Rhizodiscina</taxon>
    </lineage>
</organism>
<proteinExistence type="predicted"/>
<keyword evidence="2" id="KW-1185">Reference proteome</keyword>
<dbReference type="Gene3D" id="3.20.20.370">
    <property type="entry name" value="Glycoside hydrolase/deacetylase"/>
    <property type="match status" value="1"/>
</dbReference>
<comment type="caution">
    <text evidence="1">The sequence shown here is derived from an EMBL/GenBank/DDBJ whole genome shotgun (WGS) entry which is preliminary data.</text>
</comment>
<sequence length="256" mass="28267">MENIVKKLEINCDMGEGFGRWKMGPDEELMKLADVANIACGFHAGDPSIMRKTVKLAKEHGVKIGAHPGLQDLIGFGRRKVEIDPEDMYAMILYQVGALTAFLKAEGVPLNHIKPHGELFFYMQRDLAICEAVIKACATFGVPVYGAIGSDEEKALCEKYGLIFVEEAYVDIFFDNNKKLVRVGQGKLATPDDVYTRTMSIGKENSVIGFEGVPVKLDFKGKPFSICIHSDMPTALDNAKACRKAIDQINTEKGWS</sequence>
<dbReference type="Pfam" id="PF03746">
    <property type="entry name" value="LamB_YcsF"/>
    <property type="match status" value="1"/>
</dbReference>
<protein>
    <submittedName>
        <fullName evidence="1">LamB/YcsF</fullName>
    </submittedName>
</protein>